<protein>
    <recommendedName>
        <fullName evidence="8 10">Proline iminopeptidase</fullName>
        <shortName evidence="8">PIP</shortName>
        <ecNumber evidence="8 10">3.4.11.5</ecNumber>
    </recommendedName>
    <alternativeName>
        <fullName evidence="8">Prolyl aminopeptidase</fullName>
    </alternativeName>
</protein>
<dbReference type="InParanoid" id="A0A420XS34"/>
<evidence type="ECO:0000256" key="5">
    <source>
        <dbReference type="ARBA" id="ARBA00022490"/>
    </source>
</evidence>
<dbReference type="InterPro" id="IPR000073">
    <property type="entry name" value="AB_hydrolase_1"/>
</dbReference>
<evidence type="ECO:0000313" key="14">
    <source>
        <dbReference type="Proteomes" id="UP000281955"/>
    </source>
</evidence>
<dbReference type="PANTHER" id="PTHR43722">
    <property type="entry name" value="PROLINE IMINOPEPTIDASE"/>
    <property type="match status" value="1"/>
</dbReference>
<feature type="active site" description="Nucleophile" evidence="9">
    <location>
        <position position="114"/>
    </location>
</feature>
<dbReference type="InterPro" id="IPR002410">
    <property type="entry name" value="Peptidase_S33"/>
</dbReference>
<evidence type="ECO:0000259" key="12">
    <source>
        <dbReference type="Pfam" id="PF00561"/>
    </source>
</evidence>
<feature type="active site" description="Proton donor" evidence="9">
    <location>
        <position position="297"/>
    </location>
</feature>
<feature type="domain" description="AB hydrolase-1" evidence="12">
    <location>
        <begin position="37"/>
        <end position="297"/>
    </location>
</feature>
<dbReference type="PIRSF" id="PIRSF006431">
    <property type="entry name" value="Pept_S33"/>
    <property type="match status" value="1"/>
</dbReference>
<keyword evidence="4 8" id="KW-0031">Aminopeptidase</keyword>
<dbReference type="NCBIfam" id="TIGR01249">
    <property type="entry name" value="pro_imino_pep_1"/>
    <property type="match status" value="1"/>
</dbReference>
<dbReference type="GO" id="GO:0005737">
    <property type="term" value="C:cytoplasm"/>
    <property type="evidence" value="ECO:0007669"/>
    <property type="project" value="UniProtKB-SubCell"/>
</dbReference>
<comment type="similarity">
    <text evidence="3 8 10">Belongs to the peptidase S33 family.</text>
</comment>
<dbReference type="EC" id="3.4.11.5" evidence="8 10"/>
<sequence length="331" mass="36226">MSAYAVAAPTARGVLDVGDGHRVSWTVSGSATGWPAVLLHGGPGSGSSESWRSFLDPDRYRIVQFDQRGSGSSTPSAGDASTDLSTNTTSHLIGDIERLRSHLGVDRWLVLGGSWGSTLALAYAQAHPERVSELVLFAVATTTRREVEWVTREMGRVFPREWERFRDVVPAGRRDGDLSAAYAELLASPDPVVRERAAAEWCRWEDTHVSLVPGYRHDARYDDPAFRMRFARLVTHYWSHAAFLPDGGLEDGMAALTDVPGVLVHGRLDVSSPLDSAWRLHTRWPGSELVVLDSDGHGGPGFAAALAAATDRLADRREDHPSEGRAERRVR</sequence>
<evidence type="ECO:0000256" key="8">
    <source>
        <dbReference type="PIRNR" id="PIRNR006431"/>
    </source>
</evidence>
<feature type="region of interest" description="Disordered" evidence="11">
    <location>
        <begin position="67"/>
        <end position="86"/>
    </location>
</feature>
<dbReference type="PRINTS" id="PR00111">
    <property type="entry name" value="ABHYDROLASE"/>
</dbReference>
<dbReference type="InterPro" id="IPR029058">
    <property type="entry name" value="AB_hydrolase_fold"/>
</dbReference>
<dbReference type="Proteomes" id="UP000281955">
    <property type="component" value="Unassembled WGS sequence"/>
</dbReference>
<feature type="active site" evidence="9">
    <location>
        <position position="269"/>
    </location>
</feature>
<keyword evidence="7 8" id="KW-0378">Hydrolase</keyword>
<evidence type="ECO:0000256" key="6">
    <source>
        <dbReference type="ARBA" id="ARBA00022670"/>
    </source>
</evidence>
<comment type="subcellular location">
    <subcellularLocation>
        <location evidence="2 8">Cytoplasm</location>
    </subcellularLocation>
</comment>
<evidence type="ECO:0000256" key="9">
    <source>
        <dbReference type="PIRSR" id="PIRSR006431-1"/>
    </source>
</evidence>
<evidence type="ECO:0000256" key="11">
    <source>
        <dbReference type="SAM" id="MobiDB-lite"/>
    </source>
</evidence>
<keyword evidence="6 8" id="KW-0645">Protease</keyword>
<evidence type="ECO:0000256" key="1">
    <source>
        <dbReference type="ARBA" id="ARBA00001585"/>
    </source>
</evidence>
<evidence type="ECO:0000256" key="7">
    <source>
        <dbReference type="ARBA" id="ARBA00022801"/>
    </source>
</evidence>
<keyword evidence="5 8" id="KW-0963">Cytoplasm</keyword>
<dbReference type="GO" id="GO:0004177">
    <property type="term" value="F:aminopeptidase activity"/>
    <property type="evidence" value="ECO:0007669"/>
    <property type="project" value="UniProtKB-UniRule"/>
</dbReference>
<evidence type="ECO:0000256" key="4">
    <source>
        <dbReference type="ARBA" id="ARBA00022438"/>
    </source>
</evidence>
<organism evidence="13 14">
    <name type="scientific">Motilibacter peucedani</name>
    <dbReference type="NCBI Taxonomy" id="598650"/>
    <lineage>
        <taxon>Bacteria</taxon>
        <taxon>Bacillati</taxon>
        <taxon>Actinomycetota</taxon>
        <taxon>Actinomycetes</taxon>
        <taxon>Motilibacterales</taxon>
        <taxon>Motilibacteraceae</taxon>
        <taxon>Motilibacter</taxon>
    </lineage>
</organism>
<dbReference type="InterPro" id="IPR005944">
    <property type="entry name" value="Pro_iminopeptidase"/>
</dbReference>
<dbReference type="RefSeq" id="WP_231121550.1">
    <property type="nucleotide sequence ID" value="NZ_RBWV01000010.1"/>
</dbReference>
<proteinExistence type="inferred from homology"/>
<dbReference type="PANTHER" id="PTHR43722:SF1">
    <property type="entry name" value="PROLINE IMINOPEPTIDASE"/>
    <property type="match status" value="1"/>
</dbReference>
<evidence type="ECO:0000256" key="2">
    <source>
        <dbReference type="ARBA" id="ARBA00004496"/>
    </source>
</evidence>
<name>A0A420XS34_9ACTN</name>
<evidence type="ECO:0000256" key="3">
    <source>
        <dbReference type="ARBA" id="ARBA00010088"/>
    </source>
</evidence>
<dbReference type="PRINTS" id="PR00793">
    <property type="entry name" value="PROAMNOPTASE"/>
</dbReference>
<dbReference type="GO" id="GO:0006508">
    <property type="term" value="P:proteolysis"/>
    <property type="evidence" value="ECO:0007669"/>
    <property type="project" value="UniProtKB-KW"/>
</dbReference>
<evidence type="ECO:0000256" key="10">
    <source>
        <dbReference type="RuleBase" id="RU003421"/>
    </source>
</evidence>
<comment type="caution">
    <text evidence="13">The sequence shown here is derived from an EMBL/GenBank/DDBJ whole genome shotgun (WGS) entry which is preliminary data.</text>
</comment>
<comment type="catalytic activity">
    <reaction evidence="1 8 10">
        <text>Release of N-terminal proline from a peptide.</text>
        <dbReference type="EC" id="3.4.11.5"/>
    </reaction>
</comment>
<dbReference type="AlphaFoldDB" id="A0A420XS34"/>
<gene>
    <name evidence="13" type="ORF">CLV35_1301</name>
</gene>
<dbReference type="Pfam" id="PF00561">
    <property type="entry name" value="Abhydrolase_1"/>
    <property type="match status" value="1"/>
</dbReference>
<accession>A0A420XS34</accession>
<feature type="compositionally biased region" description="Polar residues" evidence="11">
    <location>
        <begin position="67"/>
        <end position="76"/>
    </location>
</feature>
<keyword evidence="14" id="KW-1185">Reference proteome</keyword>
<dbReference type="SUPFAM" id="SSF53474">
    <property type="entry name" value="alpha/beta-Hydrolases"/>
    <property type="match status" value="1"/>
</dbReference>
<dbReference type="Gene3D" id="3.40.50.1820">
    <property type="entry name" value="alpha/beta hydrolase"/>
    <property type="match status" value="1"/>
</dbReference>
<evidence type="ECO:0000313" key="13">
    <source>
        <dbReference type="EMBL" id="RKS77607.1"/>
    </source>
</evidence>
<dbReference type="EMBL" id="RBWV01000010">
    <property type="protein sequence ID" value="RKS77607.1"/>
    <property type="molecule type" value="Genomic_DNA"/>
</dbReference>
<reference evidence="13 14" key="1">
    <citation type="submission" date="2018-10" db="EMBL/GenBank/DDBJ databases">
        <title>Genomic Encyclopedia of Archaeal and Bacterial Type Strains, Phase II (KMG-II): from individual species to whole genera.</title>
        <authorList>
            <person name="Goeker M."/>
        </authorList>
    </citation>
    <scope>NUCLEOTIDE SEQUENCE [LARGE SCALE GENOMIC DNA]</scope>
    <source>
        <strain evidence="13 14">RP-AC37</strain>
    </source>
</reference>